<sequence length="238" mass="26321">MAGDPYYRYASLERGTLERDPGSSVPGYLPREGSALASRSLWGAENSRTTSSEFLRNDLLQPRLAGYTLDGHAGVVSKGVPGYVGLPAGAIARGYDPLDDPALLRRDAALGIKPGLTDIERPEPFRKSDGLLVDESNVLFVDGLPRDCTRREVAHLFRPFIGFKEIRVIHKEPRHVGEKGHVLCFVEFDEAKYALTALQALQGYKFDDKKPDAPALKIQFAKFPLRLPHLDQKHGSAR</sequence>
<dbReference type="OrthoDB" id="431169at2759"/>
<dbReference type="Gene3D" id="3.30.70.330">
    <property type="match status" value="1"/>
</dbReference>
<dbReference type="SMR" id="A0A8T3AD67"/>
<dbReference type="CDD" id="cd21618">
    <property type="entry name" value="RRM_AtNSRA_like"/>
    <property type="match status" value="1"/>
</dbReference>
<name>A0A8T3AD67_DENNO</name>
<protein>
    <recommendedName>
        <fullName evidence="3">RRM domain-containing protein</fullName>
    </recommendedName>
</protein>
<dbReference type="SUPFAM" id="SSF54928">
    <property type="entry name" value="RNA-binding domain, RBD"/>
    <property type="match status" value="1"/>
</dbReference>
<dbReference type="InterPro" id="IPR012677">
    <property type="entry name" value="Nucleotide-bd_a/b_plait_sf"/>
</dbReference>
<evidence type="ECO:0000313" key="5">
    <source>
        <dbReference type="Proteomes" id="UP000829196"/>
    </source>
</evidence>
<comment type="caution">
    <text evidence="4">The sequence shown here is derived from an EMBL/GenBank/DDBJ whole genome shotgun (WGS) entry which is preliminary data.</text>
</comment>
<proteinExistence type="predicted"/>
<keyword evidence="5" id="KW-1185">Reference proteome</keyword>
<dbReference type="GO" id="GO:0003723">
    <property type="term" value="F:RNA binding"/>
    <property type="evidence" value="ECO:0007669"/>
    <property type="project" value="UniProtKB-UniRule"/>
</dbReference>
<keyword evidence="1 2" id="KW-0694">RNA-binding</keyword>
<gene>
    <name evidence="4" type="ORF">KFK09_024210</name>
</gene>
<evidence type="ECO:0000256" key="2">
    <source>
        <dbReference type="PROSITE-ProRule" id="PRU00176"/>
    </source>
</evidence>
<dbReference type="InterPro" id="IPR000504">
    <property type="entry name" value="RRM_dom"/>
</dbReference>
<dbReference type="AlphaFoldDB" id="A0A8T3AD67"/>
<feature type="domain" description="RRM" evidence="3">
    <location>
        <begin position="137"/>
        <end position="223"/>
    </location>
</feature>
<accession>A0A8T3AD67</accession>
<dbReference type="InterPro" id="IPR035979">
    <property type="entry name" value="RBD_domain_sf"/>
</dbReference>
<dbReference type="Pfam" id="PF00076">
    <property type="entry name" value="RRM_1"/>
    <property type="match status" value="1"/>
</dbReference>
<evidence type="ECO:0000259" key="3">
    <source>
        <dbReference type="PROSITE" id="PS50102"/>
    </source>
</evidence>
<dbReference type="PROSITE" id="PS50102">
    <property type="entry name" value="RRM"/>
    <property type="match status" value="1"/>
</dbReference>
<dbReference type="SMART" id="SM00360">
    <property type="entry name" value="RRM"/>
    <property type="match status" value="1"/>
</dbReference>
<reference evidence="4" key="1">
    <citation type="journal article" date="2022" name="Front. Genet.">
        <title>Chromosome-Scale Assembly of the Dendrobium nobile Genome Provides Insights Into the Molecular Mechanism of the Biosynthesis of the Medicinal Active Ingredient of Dendrobium.</title>
        <authorList>
            <person name="Xu Q."/>
            <person name="Niu S.-C."/>
            <person name="Li K.-L."/>
            <person name="Zheng P.-J."/>
            <person name="Zhang X.-J."/>
            <person name="Jia Y."/>
            <person name="Liu Y."/>
            <person name="Niu Y.-X."/>
            <person name="Yu L.-H."/>
            <person name="Chen D.-F."/>
            <person name="Zhang G.-Q."/>
        </authorList>
    </citation>
    <scope>NUCLEOTIDE SEQUENCE</scope>
    <source>
        <tissue evidence="4">Leaf</tissue>
    </source>
</reference>
<dbReference type="PANTHER" id="PTHR10501">
    <property type="entry name" value="U1 SMALL NUCLEAR RIBONUCLEOPROTEIN A/U2 SMALL NUCLEAR RIBONUCLEOPROTEIN B"/>
    <property type="match status" value="1"/>
</dbReference>
<dbReference type="Proteomes" id="UP000829196">
    <property type="component" value="Unassembled WGS sequence"/>
</dbReference>
<dbReference type="EMBL" id="JAGYWB010000017">
    <property type="protein sequence ID" value="KAI0494079.1"/>
    <property type="molecule type" value="Genomic_DNA"/>
</dbReference>
<organism evidence="4 5">
    <name type="scientific">Dendrobium nobile</name>
    <name type="common">Orchid</name>
    <dbReference type="NCBI Taxonomy" id="94219"/>
    <lineage>
        <taxon>Eukaryota</taxon>
        <taxon>Viridiplantae</taxon>
        <taxon>Streptophyta</taxon>
        <taxon>Embryophyta</taxon>
        <taxon>Tracheophyta</taxon>
        <taxon>Spermatophyta</taxon>
        <taxon>Magnoliopsida</taxon>
        <taxon>Liliopsida</taxon>
        <taxon>Asparagales</taxon>
        <taxon>Orchidaceae</taxon>
        <taxon>Epidendroideae</taxon>
        <taxon>Malaxideae</taxon>
        <taxon>Dendrobiinae</taxon>
        <taxon>Dendrobium</taxon>
    </lineage>
</organism>
<evidence type="ECO:0000313" key="4">
    <source>
        <dbReference type="EMBL" id="KAI0494079.1"/>
    </source>
</evidence>
<evidence type="ECO:0000256" key="1">
    <source>
        <dbReference type="ARBA" id="ARBA00022884"/>
    </source>
</evidence>